<name>A0ACA9LQ95_9GLOM</name>
<sequence length="203" mass="23463">MSSPSQIPSNNPMSSFHPNPYLDIALTNSPPKNISVKLSLTYPPLPHDNIDDNQDCQSQASSSSYIKFRFFQTDSKDDITQEIAKAFDVQEFSLIDENDNIITASWFSLEDNQRYKIIDRSFIYKSFDDCTSEKRLFVLNNGKKSVIYEKKRDRDPSRNNKKKTEKSKKYSSFKPFKSFKNLKLVSSKKRKSSKHANMTESSN</sequence>
<comment type="caution">
    <text evidence="1">The sequence shown here is derived from an EMBL/GenBank/DDBJ whole genome shotgun (WGS) entry which is preliminary data.</text>
</comment>
<gene>
    <name evidence="1" type="ORF">SPELUC_LOCUS4884</name>
</gene>
<accession>A0ACA9LQ95</accession>
<dbReference type="Proteomes" id="UP000789366">
    <property type="component" value="Unassembled WGS sequence"/>
</dbReference>
<proteinExistence type="predicted"/>
<reference evidence="1" key="1">
    <citation type="submission" date="2021-06" db="EMBL/GenBank/DDBJ databases">
        <authorList>
            <person name="Kallberg Y."/>
            <person name="Tangrot J."/>
            <person name="Rosling A."/>
        </authorList>
    </citation>
    <scope>NUCLEOTIDE SEQUENCE</scope>
    <source>
        <strain evidence="1">28 12/20/2015</strain>
    </source>
</reference>
<organism evidence="1 2">
    <name type="scientific">Cetraspora pellucida</name>
    <dbReference type="NCBI Taxonomy" id="1433469"/>
    <lineage>
        <taxon>Eukaryota</taxon>
        <taxon>Fungi</taxon>
        <taxon>Fungi incertae sedis</taxon>
        <taxon>Mucoromycota</taxon>
        <taxon>Glomeromycotina</taxon>
        <taxon>Glomeromycetes</taxon>
        <taxon>Diversisporales</taxon>
        <taxon>Gigasporaceae</taxon>
        <taxon>Cetraspora</taxon>
    </lineage>
</organism>
<dbReference type="EMBL" id="CAJVPW010004612">
    <property type="protein sequence ID" value="CAG8542984.1"/>
    <property type="molecule type" value="Genomic_DNA"/>
</dbReference>
<evidence type="ECO:0000313" key="1">
    <source>
        <dbReference type="EMBL" id="CAG8542984.1"/>
    </source>
</evidence>
<evidence type="ECO:0000313" key="2">
    <source>
        <dbReference type="Proteomes" id="UP000789366"/>
    </source>
</evidence>
<keyword evidence="2" id="KW-1185">Reference proteome</keyword>
<protein>
    <submittedName>
        <fullName evidence="1">1743_t:CDS:1</fullName>
    </submittedName>
</protein>